<evidence type="ECO:0000313" key="3">
    <source>
        <dbReference type="Proteomes" id="UP000283975"/>
    </source>
</evidence>
<dbReference type="Pfam" id="PF06114">
    <property type="entry name" value="Peptidase_M78"/>
    <property type="match status" value="1"/>
</dbReference>
<dbReference type="PANTHER" id="PTHR43236">
    <property type="entry name" value="ANTITOXIN HIGA1"/>
    <property type="match status" value="1"/>
</dbReference>
<gene>
    <name evidence="2" type="ORF">DW839_29445</name>
</gene>
<accession>A0A414AHR2</accession>
<protein>
    <submittedName>
        <fullName evidence="2">ImmA/IrrE family metallo-endopeptidase</fullName>
    </submittedName>
</protein>
<dbReference type="AlphaFoldDB" id="A0A414AHR2"/>
<dbReference type="Proteomes" id="UP000283975">
    <property type="component" value="Unassembled WGS sequence"/>
</dbReference>
<feature type="domain" description="IrrE N-terminal-like" evidence="1">
    <location>
        <begin position="36"/>
        <end position="171"/>
    </location>
</feature>
<dbReference type="RefSeq" id="WP_119205898.1">
    <property type="nucleotide sequence ID" value="NZ_JANGCF010000007.1"/>
</dbReference>
<dbReference type="EMBL" id="QSHZ01000051">
    <property type="protein sequence ID" value="RHC47863.1"/>
    <property type="molecule type" value="Genomic_DNA"/>
</dbReference>
<dbReference type="Gene3D" id="1.10.10.2910">
    <property type="match status" value="1"/>
</dbReference>
<sequence>MNQNYKLELYRDVIRIKRFMGFRDFQYRINLVKEFESFGIKTEAIPFKTRGLRGMAAVGEKPEPDVILLNSARSPNEQNFDCGHETVHLALHRHTGRTTFNCYNRPTPNQDPFLEWQANEGSAEFFMPYRVFIPMLRDAVGWKPTNVDIDSFIKTACDTFIVPEMAVRYRLENLAYEILQFYSGTELVDINILSKKQQERNGLHLMSLNTIPDGAAFDIYEYINEKSHSRWRRNDF</sequence>
<proteinExistence type="predicted"/>
<organism evidence="2 3">
    <name type="scientific">Enterocloster bolteae</name>
    <dbReference type="NCBI Taxonomy" id="208479"/>
    <lineage>
        <taxon>Bacteria</taxon>
        <taxon>Bacillati</taxon>
        <taxon>Bacillota</taxon>
        <taxon>Clostridia</taxon>
        <taxon>Lachnospirales</taxon>
        <taxon>Lachnospiraceae</taxon>
        <taxon>Enterocloster</taxon>
    </lineage>
</organism>
<evidence type="ECO:0000259" key="1">
    <source>
        <dbReference type="Pfam" id="PF06114"/>
    </source>
</evidence>
<dbReference type="PANTHER" id="PTHR43236:SF1">
    <property type="entry name" value="BLL7220 PROTEIN"/>
    <property type="match status" value="1"/>
</dbReference>
<comment type="caution">
    <text evidence="2">The sequence shown here is derived from an EMBL/GenBank/DDBJ whole genome shotgun (WGS) entry which is preliminary data.</text>
</comment>
<name>A0A414AHR2_9FIRM</name>
<dbReference type="InterPro" id="IPR010359">
    <property type="entry name" value="IrrE_HExxH"/>
</dbReference>
<reference evidence="2 3" key="1">
    <citation type="submission" date="2018-08" db="EMBL/GenBank/DDBJ databases">
        <title>A genome reference for cultivated species of the human gut microbiota.</title>
        <authorList>
            <person name="Zou Y."/>
            <person name="Xue W."/>
            <person name="Luo G."/>
        </authorList>
    </citation>
    <scope>NUCLEOTIDE SEQUENCE [LARGE SCALE GENOMIC DNA]</scope>
    <source>
        <strain evidence="2 3">AM35-14</strain>
    </source>
</reference>
<evidence type="ECO:0000313" key="2">
    <source>
        <dbReference type="EMBL" id="RHC47863.1"/>
    </source>
</evidence>
<dbReference type="InterPro" id="IPR052345">
    <property type="entry name" value="Rad_response_metalloprotease"/>
</dbReference>